<protein>
    <submittedName>
        <fullName evidence="1">Uncharacterized protein</fullName>
    </submittedName>
</protein>
<gene>
    <name evidence="1" type="ORF">L202_07491</name>
</gene>
<proteinExistence type="predicted"/>
<dbReference type="OrthoDB" id="10367351at2759"/>
<organism evidence="1 2">
    <name type="scientific">Cryptococcus amylolentus CBS 6039</name>
    <dbReference type="NCBI Taxonomy" id="1295533"/>
    <lineage>
        <taxon>Eukaryota</taxon>
        <taxon>Fungi</taxon>
        <taxon>Dikarya</taxon>
        <taxon>Basidiomycota</taxon>
        <taxon>Agaricomycotina</taxon>
        <taxon>Tremellomycetes</taxon>
        <taxon>Tremellales</taxon>
        <taxon>Cryptococcaceae</taxon>
        <taxon>Cryptococcus</taxon>
    </lineage>
</organism>
<comment type="caution">
    <text evidence="1">The sequence shown here is derived from an EMBL/GenBank/DDBJ whole genome shotgun (WGS) entry which is preliminary data.</text>
</comment>
<evidence type="ECO:0000313" key="2">
    <source>
        <dbReference type="Proteomes" id="UP000094065"/>
    </source>
</evidence>
<dbReference type="RefSeq" id="XP_018989870.1">
    <property type="nucleotide sequence ID" value="XM_019142227.1"/>
</dbReference>
<dbReference type="Proteomes" id="UP000094065">
    <property type="component" value="Unassembled WGS sequence"/>
</dbReference>
<name>A0A1E3HCD9_9TREE</name>
<dbReference type="AlphaFoldDB" id="A0A1E3HCD9"/>
<dbReference type="EMBL" id="AWGJ01000012">
    <property type="protein sequence ID" value="ODN74008.1"/>
    <property type="molecule type" value="Genomic_DNA"/>
</dbReference>
<keyword evidence="2" id="KW-1185">Reference proteome</keyword>
<reference evidence="1 2" key="1">
    <citation type="submission" date="2016-06" db="EMBL/GenBank/DDBJ databases">
        <title>Evolution of pathogenesis and genome organization in the Tremellales.</title>
        <authorList>
            <person name="Cuomo C."/>
            <person name="Litvintseva A."/>
            <person name="Heitman J."/>
            <person name="Chen Y."/>
            <person name="Sun S."/>
            <person name="Springer D."/>
            <person name="Dromer F."/>
            <person name="Young S."/>
            <person name="Zeng Q."/>
            <person name="Chapman S."/>
            <person name="Gujja S."/>
            <person name="Saif S."/>
            <person name="Birren B."/>
        </authorList>
    </citation>
    <scope>NUCLEOTIDE SEQUENCE [LARGE SCALE GENOMIC DNA]</scope>
    <source>
        <strain evidence="1 2">CBS 6039</strain>
    </source>
</reference>
<sequence length="204" mass="22742">MVKLSQGGSSFLAIVLASGLGVYTYSRHLFNLYPSPPIGLHDSTVARVPLTTLPEYTSAFYKTWTLRLEGFAAQLAGNPVPPDSFLNGLFVVKHRSAQAVEVEWSMPKPVTRLFKALGVGMVQGGSQILSVQDKDGETEIRYTCEEYLGVRPERWEDVEYRRASGIGINGKPFGAFGVQLHRLYMRFLIEQAKNRLVQGARRHP</sequence>
<accession>A0A1E3HCD9</accession>
<evidence type="ECO:0000313" key="1">
    <source>
        <dbReference type="EMBL" id="ODN74008.1"/>
    </source>
</evidence>
<dbReference type="GeneID" id="30158800"/>